<dbReference type="PANTHER" id="PTHR33169:SF14">
    <property type="entry name" value="TRANSCRIPTIONAL REGULATOR RV3488"/>
    <property type="match status" value="1"/>
</dbReference>
<dbReference type="InterPro" id="IPR052509">
    <property type="entry name" value="Metal_resp_DNA-bind_regulator"/>
</dbReference>
<dbReference type="KEGG" id="hoh:Hoch_1993"/>
<dbReference type="OrthoDB" id="3186544at2"/>
<protein>
    <submittedName>
        <fullName evidence="2">Transcriptional regulator, PadR-like family</fullName>
    </submittedName>
</protein>
<sequence length="107" mass="12149">MSDNNKSRGRFMVLLALAHEPKHGYEIARYLEERSGGYFTMSYGALYPVLHRLEKEKLVSATWCEAGGTRKKKVYTLTAKGQAALREEREDFDAFSLAFRKLLGGLT</sequence>
<dbReference type="InterPro" id="IPR005149">
    <property type="entry name" value="Tscrpt_reg_PadR_N"/>
</dbReference>
<dbReference type="SUPFAM" id="SSF46785">
    <property type="entry name" value="Winged helix' DNA-binding domain"/>
    <property type="match status" value="1"/>
</dbReference>
<dbReference type="HOGENOM" id="CLU_063440_3_3_7"/>
<dbReference type="eggNOG" id="COG1695">
    <property type="taxonomic scope" value="Bacteria"/>
</dbReference>
<dbReference type="PANTHER" id="PTHR33169">
    <property type="entry name" value="PADR-FAMILY TRANSCRIPTIONAL REGULATOR"/>
    <property type="match status" value="1"/>
</dbReference>
<gene>
    <name evidence="2" type="ordered locus">Hoch_1993</name>
</gene>
<dbReference type="STRING" id="502025.Hoch_1993"/>
<feature type="domain" description="Transcription regulator PadR N-terminal" evidence="1">
    <location>
        <begin position="13"/>
        <end position="87"/>
    </location>
</feature>
<evidence type="ECO:0000259" key="1">
    <source>
        <dbReference type="Pfam" id="PF03551"/>
    </source>
</evidence>
<accession>D0LFT7</accession>
<dbReference type="InterPro" id="IPR036390">
    <property type="entry name" value="WH_DNA-bd_sf"/>
</dbReference>
<organism evidence="2 3">
    <name type="scientific">Haliangium ochraceum (strain DSM 14365 / JCM 11303 / SMP-2)</name>
    <dbReference type="NCBI Taxonomy" id="502025"/>
    <lineage>
        <taxon>Bacteria</taxon>
        <taxon>Pseudomonadati</taxon>
        <taxon>Myxococcota</taxon>
        <taxon>Polyangia</taxon>
        <taxon>Haliangiales</taxon>
        <taxon>Kofleriaceae</taxon>
        <taxon>Haliangium</taxon>
    </lineage>
</organism>
<dbReference type="InterPro" id="IPR036388">
    <property type="entry name" value="WH-like_DNA-bd_sf"/>
</dbReference>
<evidence type="ECO:0000313" key="2">
    <source>
        <dbReference type="EMBL" id="ACY14539.1"/>
    </source>
</evidence>
<keyword evidence="3" id="KW-1185">Reference proteome</keyword>
<dbReference type="AlphaFoldDB" id="D0LFT7"/>
<reference evidence="2 3" key="1">
    <citation type="journal article" date="2010" name="Stand. Genomic Sci.">
        <title>Complete genome sequence of Haliangium ochraceum type strain (SMP-2).</title>
        <authorList>
            <consortium name="US DOE Joint Genome Institute (JGI-PGF)"/>
            <person name="Ivanova N."/>
            <person name="Daum C."/>
            <person name="Lang E."/>
            <person name="Abt B."/>
            <person name="Kopitz M."/>
            <person name="Saunders E."/>
            <person name="Lapidus A."/>
            <person name="Lucas S."/>
            <person name="Glavina Del Rio T."/>
            <person name="Nolan M."/>
            <person name="Tice H."/>
            <person name="Copeland A."/>
            <person name="Cheng J.F."/>
            <person name="Chen F."/>
            <person name="Bruce D."/>
            <person name="Goodwin L."/>
            <person name="Pitluck S."/>
            <person name="Mavromatis K."/>
            <person name="Pati A."/>
            <person name="Mikhailova N."/>
            <person name="Chen A."/>
            <person name="Palaniappan K."/>
            <person name="Land M."/>
            <person name="Hauser L."/>
            <person name="Chang Y.J."/>
            <person name="Jeffries C.D."/>
            <person name="Detter J.C."/>
            <person name="Brettin T."/>
            <person name="Rohde M."/>
            <person name="Goker M."/>
            <person name="Bristow J."/>
            <person name="Markowitz V."/>
            <person name="Eisen J.A."/>
            <person name="Hugenholtz P."/>
            <person name="Kyrpides N.C."/>
            <person name="Klenk H.P."/>
        </authorList>
    </citation>
    <scope>NUCLEOTIDE SEQUENCE [LARGE SCALE GENOMIC DNA]</scope>
    <source>
        <strain evidence="3">DSM 14365 / CIP 107738 / JCM 11303 / AJ 13395 / SMP-2</strain>
    </source>
</reference>
<dbReference type="RefSeq" id="WP_012827147.1">
    <property type="nucleotide sequence ID" value="NC_013440.1"/>
</dbReference>
<proteinExistence type="predicted"/>
<dbReference type="EMBL" id="CP001804">
    <property type="protein sequence ID" value="ACY14539.1"/>
    <property type="molecule type" value="Genomic_DNA"/>
</dbReference>
<dbReference type="Gene3D" id="1.10.10.10">
    <property type="entry name" value="Winged helix-like DNA-binding domain superfamily/Winged helix DNA-binding domain"/>
    <property type="match status" value="1"/>
</dbReference>
<dbReference type="Proteomes" id="UP000001880">
    <property type="component" value="Chromosome"/>
</dbReference>
<evidence type="ECO:0000313" key="3">
    <source>
        <dbReference type="Proteomes" id="UP000001880"/>
    </source>
</evidence>
<name>D0LFT7_HALO1</name>
<dbReference type="Pfam" id="PF03551">
    <property type="entry name" value="PadR"/>
    <property type="match status" value="1"/>
</dbReference>